<evidence type="ECO:0000313" key="3">
    <source>
        <dbReference type="Proteomes" id="UP000321907"/>
    </source>
</evidence>
<dbReference type="GO" id="GO:0004175">
    <property type="term" value="F:endopeptidase activity"/>
    <property type="evidence" value="ECO:0007669"/>
    <property type="project" value="TreeGrafter"/>
</dbReference>
<evidence type="ECO:0000259" key="1">
    <source>
        <dbReference type="SMART" id="SM00245"/>
    </source>
</evidence>
<dbReference type="CDD" id="cd07563">
    <property type="entry name" value="Peptidase_S41_IRBP"/>
    <property type="match status" value="1"/>
</dbReference>
<dbReference type="EMBL" id="VOXD01000019">
    <property type="protein sequence ID" value="TXF88818.1"/>
    <property type="molecule type" value="Genomic_DNA"/>
</dbReference>
<dbReference type="Gene3D" id="3.30.750.44">
    <property type="match status" value="1"/>
</dbReference>
<name>A0A5C7FEY6_9BACT</name>
<dbReference type="GO" id="GO:0006508">
    <property type="term" value="P:proteolysis"/>
    <property type="evidence" value="ECO:0007669"/>
    <property type="project" value="InterPro"/>
</dbReference>
<protein>
    <submittedName>
        <fullName evidence="2">S41 family peptidase</fullName>
    </submittedName>
</protein>
<dbReference type="PROSITE" id="PS51257">
    <property type="entry name" value="PROKAR_LIPOPROTEIN"/>
    <property type="match status" value="1"/>
</dbReference>
<accession>A0A5C7FEY6</accession>
<dbReference type="OrthoDB" id="6397760at2"/>
<comment type="caution">
    <text evidence="2">The sequence shown here is derived from an EMBL/GenBank/DDBJ whole genome shotgun (WGS) entry which is preliminary data.</text>
</comment>
<dbReference type="PANTHER" id="PTHR32060:SF22">
    <property type="entry name" value="CARBOXYL-TERMINAL-PROCESSING PEPTIDASE 3, CHLOROPLASTIC"/>
    <property type="match status" value="1"/>
</dbReference>
<organism evidence="2 3">
    <name type="scientific">Neolewinella aurantiaca</name>
    <dbReference type="NCBI Taxonomy" id="2602767"/>
    <lineage>
        <taxon>Bacteria</taxon>
        <taxon>Pseudomonadati</taxon>
        <taxon>Bacteroidota</taxon>
        <taxon>Saprospiria</taxon>
        <taxon>Saprospirales</taxon>
        <taxon>Lewinellaceae</taxon>
        <taxon>Neolewinella</taxon>
    </lineage>
</organism>
<dbReference type="PANTHER" id="PTHR32060">
    <property type="entry name" value="TAIL-SPECIFIC PROTEASE"/>
    <property type="match status" value="1"/>
</dbReference>
<dbReference type="SUPFAM" id="SSF52096">
    <property type="entry name" value="ClpP/crotonase"/>
    <property type="match status" value="1"/>
</dbReference>
<dbReference type="AlphaFoldDB" id="A0A5C7FEY6"/>
<dbReference type="RefSeq" id="WP_147931235.1">
    <property type="nucleotide sequence ID" value="NZ_VOXD01000019.1"/>
</dbReference>
<gene>
    <name evidence="2" type="ORF">FUA23_13295</name>
</gene>
<dbReference type="Pfam" id="PF14684">
    <property type="entry name" value="Tricorn_C1"/>
    <property type="match status" value="1"/>
</dbReference>
<dbReference type="InterPro" id="IPR029045">
    <property type="entry name" value="ClpP/crotonase-like_dom_sf"/>
</dbReference>
<feature type="domain" description="Tail specific protease" evidence="1">
    <location>
        <begin position="119"/>
        <end position="317"/>
    </location>
</feature>
<proteinExistence type="predicted"/>
<dbReference type="Pfam" id="PF03572">
    <property type="entry name" value="Peptidase_S41"/>
    <property type="match status" value="1"/>
</dbReference>
<dbReference type="Proteomes" id="UP000321907">
    <property type="component" value="Unassembled WGS sequence"/>
</dbReference>
<evidence type="ECO:0000313" key="2">
    <source>
        <dbReference type="EMBL" id="TXF88818.1"/>
    </source>
</evidence>
<dbReference type="GO" id="GO:0008236">
    <property type="term" value="F:serine-type peptidase activity"/>
    <property type="evidence" value="ECO:0007669"/>
    <property type="project" value="InterPro"/>
</dbReference>
<dbReference type="InterPro" id="IPR028204">
    <property type="entry name" value="Tricorn_C1"/>
</dbReference>
<reference evidence="2 3" key="1">
    <citation type="submission" date="2019-08" db="EMBL/GenBank/DDBJ databases">
        <title>Lewinella sp. strain SSH13 Genome sequencing and assembly.</title>
        <authorList>
            <person name="Kim I."/>
        </authorList>
    </citation>
    <scope>NUCLEOTIDE SEQUENCE [LARGE SCALE GENOMIC DNA]</scope>
    <source>
        <strain evidence="2 3">SSH13</strain>
    </source>
</reference>
<dbReference type="InterPro" id="IPR005151">
    <property type="entry name" value="Tail-specific_protease"/>
</dbReference>
<keyword evidence="3" id="KW-1185">Reference proteome</keyword>
<dbReference type="SMART" id="SM00245">
    <property type="entry name" value="TSPc"/>
    <property type="match status" value="1"/>
</dbReference>
<dbReference type="Gene3D" id="3.90.226.10">
    <property type="entry name" value="2-enoyl-CoA Hydratase, Chain A, domain 1"/>
    <property type="match status" value="1"/>
</dbReference>
<sequence length="345" mass="39217">MKNIIFLFALITLSLTGCQKMVLGEDEANNPENNFELFWNDFDRHYALFGVRGWNWDSIYTEFRPQVTQQSLPDELWDIQRQMIAYLDDSHTFIYRPGVSFFASGSEEDERTATEFSLPLIIDKYLETIDSSSENEYIYGNCTGRNIGYLYLGGMKIEDESIIDDMITNIGDNDAIIIDLRNNTGGDDNAGAAIAGRFADHEGLVYTVQERNGPAHTDFAGKTEYFLRRQGPRQFLKPVVLLTDYITVSAAEVFLIYMSSREQTTLIGTPTSGDFSDTSMRRFLPNGTEYQYSIMKFLLPDGTSIDGTGHIPDLFIRNSAEDIAAENDRVLERAFTFLFEEYGIE</sequence>